<organism evidence="6">
    <name type="scientific">Mycoplasmopsis gallinacea</name>
    <dbReference type="NCBI Taxonomy" id="29556"/>
    <lineage>
        <taxon>Bacteria</taxon>
        <taxon>Bacillati</taxon>
        <taxon>Mycoplasmatota</taxon>
        <taxon>Mycoplasmoidales</taxon>
        <taxon>Metamycoplasmataceae</taxon>
        <taxon>Mycoplasmopsis</taxon>
    </lineage>
</organism>
<dbReference type="Proteomes" id="UP000032722">
    <property type="component" value="Chromosome"/>
</dbReference>
<dbReference type="SUPFAM" id="SSF52833">
    <property type="entry name" value="Thioredoxin-like"/>
    <property type="match status" value="1"/>
</dbReference>
<keyword evidence="3" id="KW-0676">Redox-active center</keyword>
<proteinExistence type="predicted"/>
<dbReference type="InterPro" id="IPR000866">
    <property type="entry name" value="AhpC/TSA"/>
</dbReference>
<dbReference type="Gene3D" id="3.40.30.10">
    <property type="entry name" value="Glutaredoxin"/>
    <property type="match status" value="1"/>
</dbReference>
<evidence type="ECO:0000259" key="4">
    <source>
        <dbReference type="Pfam" id="PF00578"/>
    </source>
</evidence>
<evidence type="ECO:0000256" key="2">
    <source>
        <dbReference type="ARBA" id="ARBA00022862"/>
    </source>
</evidence>
<dbReference type="EMBL" id="CP011021">
    <property type="protein sequence ID" value="AKA49838.1"/>
    <property type="molecule type" value="Genomic_DNA"/>
</dbReference>
<evidence type="ECO:0000313" key="6">
    <source>
        <dbReference type="Proteomes" id="UP000032722"/>
    </source>
</evidence>
<dbReference type="Pfam" id="PF00578">
    <property type="entry name" value="AhpC-TSA"/>
    <property type="match status" value="1"/>
</dbReference>
<keyword evidence="1" id="KW-0575">Peroxidase</keyword>
<reference evidence="5 6" key="1">
    <citation type="journal article" date="2015" name="Genome Announc.">
        <title>Complete Genome Sequence of Mycoplasma meleagridis, a Possible Emerging Pathogen in Chickens.</title>
        <authorList>
            <person name="Abolnik C."/>
        </authorList>
    </citation>
    <scope>NUCLEOTIDE SEQUENCE [LARGE SCALE GENOMIC DNA]</scope>
    <source>
        <strain evidence="5 6">B2096 8B</strain>
    </source>
</reference>
<evidence type="ECO:0000313" key="5">
    <source>
        <dbReference type="EMBL" id="AKA49838.1"/>
    </source>
</evidence>
<accession>A0A0D5ZIT2</accession>
<dbReference type="InterPro" id="IPR050455">
    <property type="entry name" value="Tpx_Peroxidase_subfamily"/>
</dbReference>
<dbReference type="PATRIC" id="fig|29556.3.peg.184"/>
<dbReference type="HOGENOM" id="CLU_042529_12_0_14"/>
<keyword evidence="1" id="KW-0560">Oxidoreductase</keyword>
<dbReference type="AlphaFoldDB" id="A0A0D5ZIT2"/>
<evidence type="ECO:0000256" key="1">
    <source>
        <dbReference type="ARBA" id="ARBA00022559"/>
    </source>
</evidence>
<sequence length="164" mass="19006">MRKVYFKDQLYHLPDGSQINDQVNLELVQSGTFENVKLDSFDGLTVLATYPSVDTRVCDLQIIRLASMSLERQNVRFIGVSMDLPSAIDVYKNNHPIEKMKLYSDYKTRKLAEFLGVLINEYQLCARSIFVLDKDNKIIYKQVNENTHEQVDFDALEKFLDSTI</sequence>
<dbReference type="InterPro" id="IPR036249">
    <property type="entry name" value="Thioredoxin-like_sf"/>
</dbReference>
<gene>
    <name evidence="5" type="ORF">VO56_00930</name>
</gene>
<dbReference type="KEGG" id="mgb:VO56_00930"/>
<dbReference type="PANTHER" id="PTHR43110:SF1">
    <property type="entry name" value="THIOL PEROXIDASE"/>
    <property type="match status" value="1"/>
</dbReference>
<name>A0A0D5ZIT2_9BACT</name>
<evidence type="ECO:0000256" key="3">
    <source>
        <dbReference type="ARBA" id="ARBA00023284"/>
    </source>
</evidence>
<keyword evidence="2" id="KW-0049">Antioxidant</keyword>
<protein>
    <recommendedName>
        <fullName evidence="4">Alkyl hydroperoxide reductase subunit C/ Thiol specific antioxidant domain-containing protein</fullName>
    </recommendedName>
</protein>
<dbReference type="PANTHER" id="PTHR43110">
    <property type="entry name" value="THIOL PEROXIDASE"/>
    <property type="match status" value="1"/>
</dbReference>
<dbReference type="GO" id="GO:0004601">
    <property type="term" value="F:peroxidase activity"/>
    <property type="evidence" value="ECO:0007669"/>
    <property type="project" value="UniProtKB-KW"/>
</dbReference>
<feature type="domain" description="Alkyl hydroperoxide reductase subunit C/ Thiol specific antioxidant" evidence="4">
    <location>
        <begin position="29"/>
        <end position="140"/>
    </location>
</feature>